<evidence type="ECO:0000256" key="8">
    <source>
        <dbReference type="ARBA" id="ARBA00050061"/>
    </source>
</evidence>
<evidence type="ECO:0000259" key="9">
    <source>
        <dbReference type="Pfam" id="PF00883"/>
    </source>
</evidence>
<dbReference type="Gene3D" id="3.40.220.10">
    <property type="entry name" value="Leucine Aminopeptidase, subunit E, domain 1"/>
    <property type="match status" value="1"/>
</dbReference>
<dbReference type="PANTHER" id="PTHR11963:SF20">
    <property type="entry name" value="PEPTIDASE B"/>
    <property type="match status" value="1"/>
</dbReference>
<feature type="domain" description="Cytosol aminopeptidase" evidence="9">
    <location>
        <begin position="167"/>
        <end position="472"/>
    </location>
</feature>
<evidence type="ECO:0000313" key="12">
    <source>
        <dbReference type="Proteomes" id="UP001589619"/>
    </source>
</evidence>
<dbReference type="Proteomes" id="UP001589619">
    <property type="component" value="Unassembled WGS sequence"/>
</dbReference>
<evidence type="ECO:0000259" key="10">
    <source>
        <dbReference type="Pfam" id="PF02789"/>
    </source>
</evidence>
<evidence type="ECO:0000256" key="7">
    <source>
        <dbReference type="ARBA" id="ARBA00050021"/>
    </source>
</evidence>
<feature type="domain" description="Peptidase M17 leucyl aminopeptidase N-terminal" evidence="10">
    <location>
        <begin position="52"/>
        <end position="128"/>
    </location>
</feature>
<evidence type="ECO:0000256" key="2">
    <source>
        <dbReference type="ARBA" id="ARBA00022438"/>
    </source>
</evidence>
<keyword evidence="2 11" id="KW-0031">Aminopeptidase</keyword>
<dbReference type="InterPro" id="IPR008283">
    <property type="entry name" value="Peptidase_M17_N"/>
</dbReference>
<keyword evidence="4" id="KW-0378">Hydrolase</keyword>
<keyword evidence="3" id="KW-0645">Protease</keyword>
<protein>
    <recommendedName>
        <fullName evidence="7">Probable cytosol aminopeptidase</fullName>
    </recommendedName>
    <alternativeName>
        <fullName evidence="8">Leucine aminopeptidase</fullName>
    </alternativeName>
    <alternativeName>
        <fullName evidence="5">Leucyl aminopeptidase</fullName>
    </alternativeName>
</protein>
<evidence type="ECO:0000256" key="4">
    <source>
        <dbReference type="ARBA" id="ARBA00022801"/>
    </source>
</evidence>
<organism evidence="11 12">
    <name type="scientific">Paenibacillus hodogayensis</name>
    <dbReference type="NCBI Taxonomy" id="279208"/>
    <lineage>
        <taxon>Bacteria</taxon>
        <taxon>Bacillati</taxon>
        <taxon>Bacillota</taxon>
        <taxon>Bacilli</taxon>
        <taxon>Bacillales</taxon>
        <taxon>Paenibacillaceae</taxon>
        <taxon>Paenibacillus</taxon>
    </lineage>
</organism>
<comment type="similarity">
    <text evidence="1">Belongs to the peptidase M17 family.</text>
</comment>
<reference evidence="11 12" key="1">
    <citation type="submission" date="2024-09" db="EMBL/GenBank/DDBJ databases">
        <authorList>
            <person name="Sun Q."/>
            <person name="Mori K."/>
        </authorList>
    </citation>
    <scope>NUCLEOTIDE SEQUENCE [LARGE SCALE GENOMIC DNA]</scope>
    <source>
        <strain evidence="11 12">JCM 12520</strain>
    </source>
</reference>
<dbReference type="InterPro" id="IPR043472">
    <property type="entry name" value="Macro_dom-like"/>
</dbReference>
<dbReference type="GO" id="GO:0004177">
    <property type="term" value="F:aminopeptidase activity"/>
    <property type="evidence" value="ECO:0007669"/>
    <property type="project" value="UniProtKB-KW"/>
</dbReference>
<gene>
    <name evidence="11" type="ORF">ACFFNY_03470</name>
</gene>
<evidence type="ECO:0000256" key="3">
    <source>
        <dbReference type="ARBA" id="ARBA00022670"/>
    </source>
</evidence>
<dbReference type="RefSeq" id="WP_344906644.1">
    <property type="nucleotide sequence ID" value="NZ_BAAAYO010000005.1"/>
</dbReference>
<evidence type="ECO:0000313" key="11">
    <source>
        <dbReference type="EMBL" id="MFB9750622.1"/>
    </source>
</evidence>
<proteinExistence type="inferred from homology"/>
<keyword evidence="12" id="KW-1185">Reference proteome</keyword>
<evidence type="ECO:0000256" key="5">
    <source>
        <dbReference type="ARBA" id="ARBA00033172"/>
    </source>
</evidence>
<dbReference type="EMBL" id="JBHMAG010000003">
    <property type="protein sequence ID" value="MFB9750622.1"/>
    <property type="molecule type" value="Genomic_DNA"/>
</dbReference>
<evidence type="ECO:0000256" key="6">
    <source>
        <dbReference type="ARBA" id="ARBA00049972"/>
    </source>
</evidence>
<dbReference type="InterPro" id="IPR011356">
    <property type="entry name" value="Leucine_aapep/pepB"/>
</dbReference>
<dbReference type="Pfam" id="PF02789">
    <property type="entry name" value="Peptidase_M17_N"/>
    <property type="match status" value="1"/>
</dbReference>
<accession>A0ABV5VQW3</accession>
<comment type="function">
    <text evidence="6">Presumably involved in the processing and regular turnover of intracellular proteins. Catalyzes the removal of unsubstituted N-terminal amino acids from various peptides.</text>
</comment>
<dbReference type="CDD" id="cd00433">
    <property type="entry name" value="Peptidase_M17"/>
    <property type="match status" value="1"/>
</dbReference>
<evidence type="ECO:0000256" key="1">
    <source>
        <dbReference type="ARBA" id="ARBA00009528"/>
    </source>
</evidence>
<sequence length="492" mass="53016">MSITIDKSDVTDVYMYPAYTGESFPYSLADSRKRPGVATWLYARSEGERDAFAVGMGARGSVTLEQVRRSGGTGARAMLQEGRSGATLARRHDAAAGDESKQAAAEWLQAWIEGWLLGLYRFDKYRSATKLIGEAGLNLRSEDWSELSQSELDAVIETARHRAAGTNLTRDWVNETPDALNPDTFVQWTSERFKDTPVTIRVYRGQELIDRGMNGLIAVGAGSKHAPALIELRYEANSDAPLLALVGKAVTFDMGGMNAKTGRDISDARMDMGGAAAVIGAMDILVRQRAKARVTALIAVADNLPDARATLPSSVIRYPNGLTVHIANTDGEGRLILADALIHAAKLGAAQAIDIATLTGNVGDALGLGIAGIWGDADISRSLVEIGERNGERLWPMPLMDEYEAELRSPYADMRNVGTSTLAGAIVAALFIRRFVAESMGWVHIDMAGTVQYKQDAGYAETGATGYGARLLADYAMQYARSGKEGEREDSL</sequence>
<dbReference type="SUPFAM" id="SSF53187">
    <property type="entry name" value="Zn-dependent exopeptidases"/>
    <property type="match status" value="1"/>
</dbReference>
<dbReference type="PRINTS" id="PR00481">
    <property type="entry name" value="LAMNOPPTDASE"/>
</dbReference>
<dbReference type="Pfam" id="PF00883">
    <property type="entry name" value="Peptidase_M17"/>
    <property type="match status" value="1"/>
</dbReference>
<dbReference type="Gene3D" id="3.40.630.10">
    <property type="entry name" value="Zn peptidases"/>
    <property type="match status" value="1"/>
</dbReference>
<dbReference type="InterPro" id="IPR000819">
    <property type="entry name" value="Peptidase_M17_C"/>
</dbReference>
<dbReference type="SUPFAM" id="SSF52949">
    <property type="entry name" value="Macro domain-like"/>
    <property type="match status" value="1"/>
</dbReference>
<comment type="caution">
    <text evidence="11">The sequence shown here is derived from an EMBL/GenBank/DDBJ whole genome shotgun (WGS) entry which is preliminary data.</text>
</comment>
<name>A0ABV5VQW3_9BACL</name>
<dbReference type="PANTHER" id="PTHR11963">
    <property type="entry name" value="LEUCINE AMINOPEPTIDASE-RELATED"/>
    <property type="match status" value="1"/>
</dbReference>